<evidence type="ECO:0000313" key="1">
    <source>
        <dbReference type="EMBL" id="KUL28702.1"/>
    </source>
</evidence>
<dbReference type="RefSeq" id="WP_059138969.1">
    <property type="nucleotide sequence ID" value="NZ_LMBR01000132.1"/>
</dbReference>
<dbReference type="Pfam" id="PF10707">
    <property type="entry name" value="YrbL-PhoP_reg"/>
    <property type="match status" value="1"/>
</dbReference>
<evidence type="ECO:0008006" key="3">
    <source>
        <dbReference type="Google" id="ProtNLM"/>
    </source>
</evidence>
<comment type="caution">
    <text evidence="1">The sequence shown here is derived from an EMBL/GenBank/DDBJ whole genome shotgun (WGS) entry which is preliminary data.</text>
</comment>
<dbReference type="InterPro" id="IPR019647">
    <property type="entry name" value="PhoP_reg_network_YrbL"/>
</dbReference>
<keyword evidence="2" id="KW-1185">Reference proteome</keyword>
<dbReference type="EMBL" id="LMBR01000132">
    <property type="protein sequence ID" value="KUL28702.1"/>
    <property type="molecule type" value="Genomic_DNA"/>
</dbReference>
<proteinExistence type="predicted"/>
<organism evidence="1 2">
    <name type="scientific">Chlorobium limicola</name>
    <dbReference type="NCBI Taxonomy" id="1092"/>
    <lineage>
        <taxon>Bacteria</taxon>
        <taxon>Pseudomonadati</taxon>
        <taxon>Chlorobiota</taxon>
        <taxon>Chlorobiia</taxon>
        <taxon>Chlorobiales</taxon>
        <taxon>Chlorobiaceae</taxon>
        <taxon>Chlorobium/Pelodictyon group</taxon>
        <taxon>Chlorobium</taxon>
    </lineage>
</organism>
<evidence type="ECO:0000313" key="2">
    <source>
        <dbReference type="Proteomes" id="UP000053937"/>
    </source>
</evidence>
<accession>A0A124G9D0</accession>
<reference evidence="1 2" key="1">
    <citation type="submission" date="2015-10" db="EMBL/GenBank/DDBJ databases">
        <title>Draft Genome Sequence of Chlorobium limicola strain Frasassi Growing under Artificial Lighting in the Frasassi Cave System.</title>
        <authorList>
            <person name="Mansor M."/>
            <person name="Macalady J."/>
        </authorList>
    </citation>
    <scope>NUCLEOTIDE SEQUENCE [LARGE SCALE GENOMIC DNA]</scope>
    <source>
        <strain evidence="1 2">Frasassi</strain>
    </source>
</reference>
<dbReference type="AlphaFoldDB" id="A0A124G9D0"/>
<dbReference type="OrthoDB" id="595236at2"/>
<name>A0A124G9D0_CHLLI</name>
<dbReference type="Proteomes" id="UP000053937">
    <property type="component" value="Unassembled WGS sequence"/>
</dbReference>
<sequence>MGFISLDRARLIGKGSSRFCYQHPADYGRCIKVQKDPSRKITSEELKHYRKLMRRGISWEMVARYHETVLTDQGPGAVFDMPVDFDGTVSRTLHHYLLSDGSADAAVVMASELRELKRYLLSQNIIIRELKADNLVWFRRDDVHGRFILIDGIGNNQLLPVATYLKRFGGRVIGRKWATFERDLRELYSGSSFARKILSHF</sequence>
<protein>
    <recommendedName>
        <fullName evidence="3">PhoP regulatory network protein YrbL</fullName>
    </recommendedName>
</protein>
<gene>
    <name evidence="1" type="ORF">ASB62_05525</name>
</gene>